<evidence type="ECO:0000313" key="3">
    <source>
        <dbReference type="Proteomes" id="UP000325440"/>
    </source>
</evidence>
<feature type="region of interest" description="Disordered" evidence="1">
    <location>
        <begin position="26"/>
        <end position="50"/>
    </location>
</feature>
<dbReference type="PROSITE" id="PS51257">
    <property type="entry name" value="PROKAR_LIPOPROTEIN"/>
    <property type="match status" value="1"/>
</dbReference>
<gene>
    <name evidence="2" type="ORF">CINCED_3A023240</name>
</gene>
<organism evidence="2 3">
    <name type="scientific">Cinara cedri</name>
    <dbReference type="NCBI Taxonomy" id="506608"/>
    <lineage>
        <taxon>Eukaryota</taxon>
        <taxon>Metazoa</taxon>
        <taxon>Ecdysozoa</taxon>
        <taxon>Arthropoda</taxon>
        <taxon>Hexapoda</taxon>
        <taxon>Insecta</taxon>
        <taxon>Pterygota</taxon>
        <taxon>Neoptera</taxon>
        <taxon>Paraneoptera</taxon>
        <taxon>Hemiptera</taxon>
        <taxon>Sternorrhyncha</taxon>
        <taxon>Aphidomorpha</taxon>
        <taxon>Aphidoidea</taxon>
        <taxon>Aphididae</taxon>
        <taxon>Lachninae</taxon>
        <taxon>Cinara</taxon>
    </lineage>
</organism>
<sequence>MQRRNYAGIERIEAVSARFRRFRETQTASTTTVGCEKDQSGENDDYTSEGYIPTGIDELRIRHGGGGRFDSVDRVDSSPDRQWELHGYASDSDASILSTGTFASGYNSGEIEDSEYGISVGRQRSRRTSLDCDRESIAEAEKEFEDVVRQITRVS</sequence>
<reference evidence="2 3" key="1">
    <citation type="submission" date="2019-08" db="EMBL/GenBank/DDBJ databases">
        <authorList>
            <person name="Alioto T."/>
            <person name="Alioto T."/>
            <person name="Gomez Garrido J."/>
        </authorList>
    </citation>
    <scope>NUCLEOTIDE SEQUENCE [LARGE SCALE GENOMIC DNA]</scope>
</reference>
<evidence type="ECO:0000256" key="1">
    <source>
        <dbReference type="SAM" id="MobiDB-lite"/>
    </source>
</evidence>
<proteinExistence type="predicted"/>
<dbReference type="AlphaFoldDB" id="A0A5E4MWC5"/>
<accession>A0A5E4MWC5</accession>
<dbReference type="EMBL" id="CABPRJ010001427">
    <property type="protein sequence ID" value="VVC35721.1"/>
    <property type="molecule type" value="Genomic_DNA"/>
</dbReference>
<dbReference type="Proteomes" id="UP000325440">
    <property type="component" value="Unassembled WGS sequence"/>
</dbReference>
<keyword evidence="3" id="KW-1185">Reference proteome</keyword>
<evidence type="ECO:0000313" key="2">
    <source>
        <dbReference type="EMBL" id="VVC35721.1"/>
    </source>
</evidence>
<protein>
    <submittedName>
        <fullName evidence="2">Uncharacterized protein</fullName>
    </submittedName>
</protein>
<name>A0A5E4MWC5_9HEMI</name>